<comment type="caution">
    <text evidence="2">The sequence shown here is derived from an EMBL/GenBank/DDBJ whole genome shotgun (WGS) entry which is preliminary data.</text>
</comment>
<protein>
    <submittedName>
        <fullName evidence="2">Uncharacterized protein</fullName>
    </submittedName>
</protein>
<feature type="chain" id="PRO_5044777069" evidence="1">
    <location>
        <begin position="21"/>
        <end position="102"/>
    </location>
</feature>
<evidence type="ECO:0000256" key="1">
    <source>
        <dbReference type="SAM" id="SignalP"/>
    </source>
</evidence>
<dbReference type="EMBL" id="CAUOFW020002986">
    <property type="protein sequence ID" value="CAK9157385.1"/>
    <property type="molecule type" value="Genomic_DNA"/>
</dbReference>
<evidence type="ECO:0000313" key="2">
    <source>
        <dbReference type="EMBL" id="CAK9157385.1"/>
    </source>
</evidence>
<keyword evidence="1" id="KW-0732">Signal</keyword>
<dbReference type="AlphaFoldDB" id="A0ABC8SJU0"/>
<reference evidence="2 3" key="1">
    <citation type="submission" date="2024-02" db="EMBL/GenBank/DDBJ databases">
        <authorList>
            <person name="Vignale AGUSTIN F."/>
            <person name="Sosa J E."/>
            <person name="Modenutti C."/>
        </authorList>
    </citation>
    <scope>NUCLEOTIDE SEQUENCE [LARGE SCALE GENOMIC DNA]</scope>
</reference>
<name>A0ABC8SJU0_9AQUA</name>
<feature type="signal peptide" evidence="1">
    <location>
        <begin position="1"/>
        <end position="20"/>
    </location>
</feature>
<accession>A0ABC8SJU0</accession>
<gene>
    <name evidence="2" type="ORF">ILEXP_LOCUS25935</name>
</gene>
<sequence length="102" mass="10872">MPSVGLHIAYLQWLVHLLLGAKQEEFSSEFMLNTLSLPFLVTHAQGYVSQLTNTLGSVSHQLVTISAPAPSSVILSAAKVPSSCLQRILPLAINALSQGQSC</sequence>
<proteinExistence type="predicted"/>
<organism evidence="2 3">
    <name type="scientific">Ilex paraguariensis</name>
    <name type="common">yerba mate</name>
    <dbReference type="NCBI Taxonomy" id="185542"/>
    <lineage>
        <taxon>Eukaryota</taxon>
        <taxon>Viridiplantae</taxon>
        <taxon>Streptophyta</taxon>
        <taxon>Embryophyta</taxon>
        <taxon>Tracheophyta</taxon>
        <taxon>Spermatophyta</taxon>
        <taxon>Magnoliopsida</taxon>
        <taxon>eudicotyledons</taxon>
        <taxon>Gunneridae</taxon>
        <taxon>Pentapetalae</taxon>
        <taxon>asterids</taxon>
        <taxon>campanulids</taxon>
        <taxon>Aquifoliales</taxon>
        <taxon>Aquifoliaceae</taxon>
        <taxon>Ilex</taxon>
    </lineage>
</organism>
<keyword evidence="3" id="KW-1185">Reference proteome</keyword>
<evidence type="ECO:0000313" key="3">
    <source>
        <dbReference type="Proteomes" id="UP001642360"/>
    </source>
</evidence>
<dbReference type="Proteomes" id="UP001642360">
    <property type="component" value="Unassembled WGS sequence"/>
</dbReference>